<dbReference type="GO" id="GO:0008270">
    <property type="term" value="F:zinc ion binding"/>
    <property type="evidence" value="ECO:0007669"/>
    <property type="project" value="UniProtKB-KW"/>
</dbReference>
<keyword evidence="6" id="KW-0804">Transcription</keyword>
<evidence type="ECO:0000259" key="9">
    <source>
        <dbReference type="Pfam" id="PF00105"/>
    </source>
</evidence>
<keyword evidence="1" id="KW-0479">Metal-binding</keyword>
<dbReference type="Gene3D" id="3.30.50.10">
    <property type="entry name" value="Erythroid Transcription Factor GATA-1, subunit A"/>
    <property type="match status" value="1"/>
</dbReference>
<dbReference type="Proteomes" id="UP000095283">
    <property type="component" value="Unplaced"/>
</dbReference>
<keyword evidence="4" id="KW-0805">Transcription regulation</keyword>
<organism evidence="10 11">
    <name type="scientific">Heterorhabditis bacteriophora</name>
    <name type="common">Entomopathogenic nematode worm</name>
    <dbReference type="NCBI Taxonomy" id="37862"/>
    <lineage>
        <taxon>Eukaryota</taxon>
        <taxon>Metazoa</taxon>
        <taxon>Ecdysozoa</taxon>
        <taxon>Nematoda</taxon>
        <taxon>Chromadorea</taxon>
        <taxon>Rhabditida</taxon>
        <taxon>Rhabditina</taxon>
        <taxon>Rhabditomorpha</taxon>
        <taxon>Strongyloidea</taxon>
        <taxon>Heterorhabditidae</taxon>
        <taxon>Heterorhabditis</taxon>
    </lineage>
</organism>
<dbReference type="WBParaSite" id="Hba_18231">
    <property type="protein sequence ID" value="Hba_18231"/>
    <property type="gene ID" value="Hba_18231"/>
</dbReference>
<evidence type="ECO:0000256" key="5">
    <source>
        <dbReference type="ARBA" id="ARBA00023125"/>
    </source>
</evidence>
<keyword evidence="2" id="KW-0863">Zinc-finger</keyword>
<keyword evidence="7" id="KW-0675">Receptor</keyword>
<evidence type="ECO:0000256" key="2">
    <source>
        <dbReference type="ARBA" id="ARBA00022771"/>
    </source>
</evidence>
<dbReference type="GO" id="GO:0003700">
    <property type="term" value="F:DNA-binding transcription factor activity"/>
    <property type="evidence" value="ECO:0007669"/>
    <property type="project" value="InterPro"/>
</dbReference>
<evidence type="ECO:0000256" key="6">
    <source>
        <dbReference type="ARBA" id="ARBA00023163"/>
    </source>
</evidence>
<evidence type="ECO:0000313" key="10">
    <source>
        <dbReference type="Proteomes" id="UP000095283"/>
    </source>
</evidence>
<protein>
    <submittedName>
        <fullName evidence="11">Nuclear receptor domain-containing protein</fullName>
    </submittedName>
</protein>
<sequence length="136" mass="14985">MTTQTSSASQPEELCLVCQDISTGYHYGVPSCNGCLQMVASQPSGEFPILEVKSTNILVVFNKPSRVTFRISPESADSELRCSVKGCVIGMISPGCRTSTGLLSIEDYPRSRRCRPVNTPRTREIVKNKIILDDER</sequence>
<dbReference type="InterPro" id="IPR013088">
    <property type="entry name" value="Znf_NHR/GATA"/>
</dbReference>
<keyword evidence="10" id="KW-1185">Reference proteome</keyword>
<dbReference type="Pfam" id="PF00105">
    <property type="entry name" value="zf-C4"/>
    <property type="match status" value="1"/>
</dbReference>
<dbReference type="SUPFAM" id="SSF57716">
    <property type="entry name" value="Glucocorticoid receptor-like (DNA-binding domain)"/>
    <property type="match status" value="1"/>
</dbReference>
<keyword evidence="5" id="KW-0238">DNA-binding</keyword>
<keyword evidence="8" id="KW-0539">Nucleus</keyword>
<dbReference type="AlphaFoldDB" id="A0A1I7XKJ1"/>
<evidence type="ECO:0000313" key="11">
    <source>
        <dbReference type="WBParaSite" id="Hba_18231"/>
    </source>
</evidence>
<evidence type="ECO:0000256" key="1">
    <source>
        <dbReference type="ARBA" id="ARBA00022723"/>
    </source>
</evidence>
<keyword evidence="3" id="KW-0862">Zinc</keyword>
<proteinExistence type="predicted"/>
<evidence type="ECO:0000256" key="4">
    <source>
        <dbReference type="ARBA" id="ARBA00023015"/>
    </source>
</evidence>
<feature type="domain" description="Nuclear receptor" evidence="9">
    <location>
        <begin position="14"/>
        <end position="36"/>
    </location>
</feature>
<evidence type="ECO:0000256" key="7">
    <source>
        <dbReference type="ARBA" id="ARBA00023170"/>
    </source>
</evidence>
<evidence type="ECO:0000256" key="3">
    <source>
        <dbReference type="ARBA" id="ARBA00022833"/>
    </source>
</evidence>
<evidence type="ECO:0000256" key="8">
    <source>
        <dbReference type="ARBA" id="ARBA00023242"/>
    </source>
</evidence>
<dbReference type="InterPro" id="IPR001628">
    <property type="entry name" value="Znf_hrmn_rcpt"/>
</dbReference>
<name>A0A1I7XKJ1_HETBA</name>
<reference evidence="11" key="1">
    <citation type="submission" date="2016-11" db="UniProtKB">
        <authorList>
            <consortium name="WormBaseParasite"/>
        </authorList>
    </citation>
    <scope>IDENTIFICATION</scope>
</reference>
<dbReference type="GO" id="GO:0043565">
    <property type="term" value="F:sequence-specific DNA binding"/>
    <property type="evidence" value="ECO:0007669"/>
    <property type="project" value="InterPro"/>
</dbReference>
<accession>A0A1I7XKJ1</accession>